<evidence type="ECO:0000256" key="3">
    <source>
        <dbReference type="ARBA" id="ARBA00022475"/>
    </source>
</evidence>
<keyword evidence="6" id="KW-0472">Membrane</keyword>
<dbReference type="InterPro" id="IPR043148">
    <property type="entry name" value="TagF_C"/>
</dbReference>
<proteinExistence type="inferred from homology"/>
<dbReference type="Proteomes" id="UP001501231">
    <property type="component" value="Unassembled WGS sequence"/>
</dbReference>
<protein>
    <recommendedName>
        <fullName evidence="7">Glycosyltransferase 2-like domain-containing protein</fullName>
    </recommendedName>
</protein>
<dbReference type="PANTHER" id="PTHR37316:SF3">
    <property type="entry name" value="TEICHOIC ACID GLYCEROL-PHOSPHATE TRANSFERASE"/>
    <property type="match status" value="1"/>
</dbReference>
<dbReference type="PANTHER" id="PTHR37316">
    <property type="entry name" value="TEICHOIC ACID GLYCEROL-PHOSPHATE PRIMASE"/>
    <property type="match status" value="1"/>
</dbReference>
<evidence type="ECO:0000259" key="7">
    <source>
        <dbReference type="Pfam" id="PF00535"/>
    </source>
</evidence>
<gene>
    <name evidence="8" type="ORF">GCM10010191_39110</name>
</gene>
<dbReference type="InterPro" id="IPR051612">
    <property type="entry name" value="Teichoic_Acid_Biosynth"/>
</dbReference>
<reference evidence="8 9" key="1">
    <citation type="journal article" date="2019" name="Int. J. Syst. Evol. Microbiol.">
        <title>The Global Catalogue of Microorganisms (GCM) 10K type strain sequencing project: providing services to taxonomists for standard genome sequencing and annotation.</title>
        <authorList>
            <consortium name="The Broad Institute Genomics Platform"/>
            <consortium name="The Broad Institute Genome Sequencing Center for Infectious Disease"/>
            <person name="Wu L."/>
            <person name="Ma J."/>
        </authorList>
    </citation>
    <scope>NUCLEOTIDE SEQUENCE [LARGE SCALE GENOMIC DNA]</scope>
    <source>
        <strain evidence="8 9">JCM 3325</strain>
    </source>
</reference>
<evidence type="ECO:0000256" key="6">
    <source>
        <dbReference type="ARBA" id="ARBA00023136"/>
    </source>
</evidence>
<dbReference type="Pfam" id="PF04464">
    <property type="entry name" value="Glyphos_transf"/>
    <property type="match status" value="1"/>
</dbReference>
<dbReference type="Gene3D" id="3.40.50.11820">
    <property type="match status" value="1"/>
</dbReference>
<dbReference type="Gene3D" id="3.90.550.10">
    <property type="entry name" value="Spore Coat Polysaccharide Biosynthesis Protein SpsA, Chain A"/>
    <property type="match status" value="1"/>
</dbReference>
<dbReference type="SUPFAM" id="SSF53448">
    <property type="entry name" value="Nucleotide-diphospho-sugar transferases"/>
    <property type="match status" value="1"/>
</dbReference>
<keyword evidence="4" id="KW-0808">Transferase</keyword>
<keyword evidence="3" id="KW-1003">Cell membrane</keyword>
<dbReference type="Pfam" id="PF00535">
    <property type="entry name" value="Glycos_transf_2"/>
    <property type="match status" value="1"/>
</dbReference>
<evidence type="ECO:0000256" key="2">
    <source>
        <dbReference type="ARBA" id="ARBA00010488"/>
    </source>
</evidence>
<dbReference type="EMBL" id="BAAARW010000012">
    <property type="protein sequence ID" value="GAA2423327.1"/>
    <property type="molecule type" value="Genomic_DNA"/>
</dbReference>
<keyword evidence="5" id="KW-0777">Teichoic acid biosynthesis</keyword>
<dbReference type="CDD" id="cd00761">
    <property type="entry name" value="Glyco_tranf_GTA_type"/>
    <property type="match status" value="1"/>
</dbReference>
<organism evidence="8 9">
    <name type="scientific">Actinomadura vinacea</name>
    <dbReference type="NCBI Taxonomy" id="115336"/>
    <lineage>
        <taxon>Bacteria</taxon>
        <taxon>Bacillati</taxon>
        <taxon>Actinomycetota</taxon>
        <taxon>Actinomycetes</taxon>
        <taxon>Streptosporangiales</taxon>
        <taxon>Thermomonosporaceae</taxon>
        <taxon>Actinomadura</taxon>
    </lineage>
</organism>
<evidence type="ECO:0000313" key="9">
    <source>
        <dbReference type="Proteomes" id="UP001501231"/>
    </source>
</evidence>
<dbReference type="InterPro" id="IPR007554">
    <property type="entry name" value="Glycerophosphate_synth"/>
</dbReference>
<evidence type="ECO:0000313" key="8">
    <source>
        <dbReference type="EMBL" id="GAA2423327.1"/>
    </source>
</evidence>
<comment type="similarity">
    <text evidence="2">Belongs to the CDP-glycerol glycerophosphotransferase family.</text>
</comment>
<name>A0ABN3J871_9ACTN</name>
<accession>A0ABN3J871</accession>
<dbReference type="RefSeq" id="WP_344590442.1">
    <property type="nucleotide sequence ID" value="NZ_BAAARW010000012.1"/>
</dbReference>
<dbReference type="InterPro" id="IPR001173">
    <property type="entry name" value="Glyco_trans_2-like"/>
</dbReference>
<dbReference type="SUPFAM" id="SSF53756">
    <property type="entry name" value="UDP-Glycosyltransferase/glycogen phosphorylase"/>
    <property type="match status" value="1"/>
</dbReference>
<feature type="domain" description="Glycosyltransferase 2-like" evidence="7">
    <location>
        <begin position="8"/>
        <end position="138"/>
    </location>
</feature>
<sequence>MGIRPDVSVIVIAYNDARRLPRAVGSVLAQSLGSVETVIVDDASSDATGAVADRFAAARPGRIRAAHLPENSGGCGRPRNTGVELARGAYVMFLDSDDVLDRHACMNMVAAAEETGADLVSGLCVRSYRGPPPKETPWYARLYRNRAVHGSVLERPDLLYDTLSTNKCYRRGFLAEHGLRFAEDVHYEDLLFTAEAYLAASRIATLPHRVYTWCVEPAADRPSISNRRGELRNLADRLEVHRRIDRAFLAHGAEHLKLAKDAKFLNHDLLLYLRDLRTRDEPHRARFRGLVAPYLAELHPGTLEAAGRLPAIAAYMVRRGDVDGAVAAAELARKRIPELGADLVERDGRIYWGGRHLQDARAREILDVTALGLRARPLSGLRPAVTVTELRRDGRRVTIAGRIANPLGRIPAGAGPAGTLELRDRRRPRRTLRIPVRLAHRSERIEWRAVFDSARRLRPVGFVDPVWDARLALRADGERFTVPVTAGRTGAGRVGADGTRLPARPRLTRLAGTHFRPYVTGRGELSFVLEGGGRLTGASLAGVRRAARSAAGRRAWRDVRRAVRSGRRLRARARRALTSRRTKIAVSNRVLTRLPVRRGTVVFESHLGRQYSDNPKYIYRELRRSGAAAKAIWSYDGSPEGFPSDAALVRRGSWAYYLALARAEFWVDNQGFPPGLRKREETTYIQTWHGSAYKRMGFDQPRLKNAPWAEQERYRRAVERYDCFLVRTVHDERTLVPGMGVTAELMPVGYPRNDPLVNGGRHDPELARELDALRRELGLDGDDREVILYAPTFREGRDGGPAALSGPPPFDVERFAAELGGSKILLVRPHYLSGLVLPPWTENTAGGAVRYAGHIADITPLLLLADALVTDRSSVMFDYALLDRPIIFFVPSGDGGTVDPGYFDLATWAPGPVVRDEDALFAVLAGLDGIRHGHAARRRAFVSRYGEHDRGTAARAVVDRFFAARPSGAYGEGARRG</sequence>
<keyword evidence="9" id="KW-1185">Reference proteome</keyword>
<evidence type="ECO:0000256" key="4">
    <source>
        <dbReference type="ARBA" id="ARBA00022679"/>
    </source>
</evidence>
<dbReference type="InterPro" id="IPR043149">
    <property type="entry name" value="TagF_N"/>
</dbReference>
<evidence type="ECO:0000256" key="5">
    <source>
        <dbReference type="ARBA" id="ARBA00022944"/>
    </source>
</evidence>
<evidence type="ECO:0000256" key="1">
    <source>
        <dbReference type="ARBA" id="ARBA00004202"/>
    </source>
</evidence>
<dbReference type="InterPro" id="IPR029044">
    <property type="entry name" value="Nucleotide-diphossugar_trans"/>
</dbReference>
<comment type="subcellular location">
    <subcellularLocation>
        <location evidence="1">Cell membrane</location>
        <topology evidence="1">Peripheral membrane protein</topology>
    </subcellularLocation>
</comment>
<comment type="caution">
    <text evidence="8">The sequence shown here is derived from an EMBL/GenBank/DDBJ whole genome shotgun (WGS) entry which is preliminary data.</text>
</comment>
<dbReference type="Gene3D" id="3.40.50.12580">
    <property type="match status" value="1"/>
</dbReference>